<proteinExistence type="predicted"/>
<name>A0AAJ4Z865_PANPU</name>
<dbReference type="Proteomes" id="UP000254589">
    <property type="component" value="Unassembled WGS sequence"/>
</dbReference>
<gene>
    <name evidence="2" type="ORF">NCTC13159_00048</name>
</gene>
<keyword evidence="1" id="KW-0812">Transmembrane</keyword>
<evidence type="ECO:0000313" key="2">
    <source>
        <dbReference type="EMBL" id="SUA88599.1"/>
    </source>
</evidence>
<keyword evidence="1" id="KW-0472">Membrane</keyword>
<protein>
    <recommendedName>
        <fullName evidence="4">Transposase</fullName>
    </recommendedName>
</protein>
<comment type="caution">
    <text evidence="2">The sequence shown here is derived from an EMBL/GenBank/DDBJ whole genome shotgun (WGS) entry which is preliminary data.</text>
</comment>
<accession>A0AAJ4Z865</accession>
<keyword evidence="1" id="KW-1133">Transmembrane helix</keyword>
<reference evidence="2 3" key="1">
    <citation type="submission" date="2018-06" db="EMBL/GenBank/DDBJ databases">
        <authorList>
            <consortium name="Pathogen Informatics"/>
            <person name="Doyle S."/>
        </authorList>
    </citation>
    <scope>NUCLEOTIDE SEQUENCE [LARGE SCALE GENOMIC DNA]</scope>
    <source>
        <strain evidence="2 3">NCTC13159</strain>
    </source>
</reference>
<evidence type="ECO:0000256" key="1">
    <source>
        <dbReference type="SAM" id="Phobius"/>
    </source>
</evidence>
<dbReference type="EMBL" id="UGSJ01000001">
    <property type="protein sequence ID" value="SUA88599.1"/>
    <property type="molecule type" value="Genomic_DNA"/>
</dbReference>
<organism evidence="2 3">
    <name type="scientific">Pandoraea pulmonicola</name>
    <dbReference type="NCBI Taxonomy" id="93221"/>
    <lineage>
        <taxon>Bacteria</taxon>
        <taxon>Pseudomonadati</taxon>
        <taxon>Pseudomonadota</taxon>
        <taxon>Betaproteobacteria</taxon>
        <taxon>Burkholderiales</taxon>
        <taxon>Burkholderiaceae</taxon>
        <taxon>Pandoraea</taxon>
    </lineage>
</organism>
<evidence type="ECO:0008006" key="4">
    <source>
        <dbReference type="Google" id="ProtNLM"/>
    </source>
</evidence>
<evidence type="ECO:0000313" key="3">
    <source>
        <dbReference type="Proteomes" id="UP000254589"/>
    </source>
</evidence>
<feature type="transmembrane region" description="Helical" evidence="1">
    <location>
        <begin position="55"/>
        <end position="74"/>
    </location>
</feature>
<sequence>MSKTTRARYTLEFKLKAVRALRRWPRRWMCQAPCFLHMLASPSGRNPVICSSVGSIFMFPAGLVCSGQISLIWLGDRLRFLLPR</sequence>
<dbReference type="AlphaFoldDB" id="A0AAJ4Z865"/>